<evidence type="ECO:0000256" key="1">
    <source>
        <dbReference type="SAM" id="MobiDB-lite"/>
    </source>
</evidence>
<evidence type="ECO:0000313" key="3">
    <source>
        <dbReference type="Proteomes" id="UP001268819"/>
    </source>
</evidence>
<organism evidence="2 3">
    <name type="scientific">Saccharothrix longispora</name>
    <dbReference type="NCBI Taxonomy" id="33920"/>
    <lineage>
        <taxon>Bacteria</taxon>
        <taxon>Bacillati</taxon>
        <taxon>Actinomycetota</taxon>
        <taxon>Actinomycetes</taxon>
        <taxon>Pseudonocardiales</taxon>
        <taxon>Pseudonocardiaceae</taxon>
        <taxon>Saccharothrix</taxon>
    </lineage>
</organism>
<evidence type="ECO:0000313" key="2">
    <source>
        <dbReference type="EMBL" id="MDR6594031.1"/>
    </source>
</evidence>
<proteinExistence type="predicted"/>
<protein>
    <submittedName>
        <fullName evidence="2">Uncharacterized protein</fullName>
    </submittedName>
</protein>
<name>A0ABU1PTR2_9PSEU</name>
<keyword evidence="3" id="KW-1185">Reference proteome</keyword>
<sequence length="51" mass="5203">MHETDTGRAVANPRRTRLGADWTAKSTGAVDQPQPTSGPTPGAGAEARSLG</sequence>
<feature type="region of interest" description="Disordered" evidence="1">
    <location>
        <begin position="1"/>
        <end position="51"/>
    </location>
</feature>
<reference evidence="2 3" key="1">
    <citation type="submission" date="2023-07" db="EMBL/GenBank/DDBJ databases">
        <title>Sequencing the genomes of 1000 actinobacteria strains.</title>
        <authorList>
            <person name="Klenk H.-P."/>
        </authorList>
    </citation>
    <scope>NUCLEOTIDE SEQUENCE [LARGE SCALE GENOMIC DNA]</scope>
    <source>
        <strain evidence="2 3">DSM 43749</strain>
    </source>
</reference>
<dbReference type="EMBL" id="JAVDSG010000001">
    <property type="protein sequence ID" value="MDR6594031.1"/>
    <property type="molecule type" value="Genomic_DNA"/>
</dbReference>
<dbReference type="Proteomes" id="UP001268819">
    <property type="component" value="Unassembled WGS sequence"/>
</dbReference>
<accession>A0ABU1PTR2</accession>
<comment type="caution">
    <text evidence="2">The sequence shown here is derived from an EMBL/GenBank/DDBJ whole genome shotgun (WGS) entry which is preliminary data.</text>
</comment>
<dbReference type="RefSeq" id="WP_310307021.1">
    <property type="nucleotide sequence ID" value="NZ_BAAAXB010000001.1"/>
</dbReference>
<gene>
    <name evidence="2" type="ORF">J2S66_002415</name>
</gene>